<sequence>MRQFAVIGLGRFGRSVAMTLSKIGYDVLAIDVNEEKVNQIMDYVTHAVQVDAMEETALKALGIRNFDVVIVAIGQDIQSNILVTLMLKDMGVKKVVSKAVTELHGKVLGRIGADKVVFPEQDMGVRVARALVSKNIIDHINISPDYSIIELLTPEEFTGKTLAQGAIREKYGVTVLAIRRDNEVIISPGAQQVIDDGDVLVVVGRDQKLKILEEK</sequence>
<evidence type="ECO:0000313" key="4">
    <source>
        <dbReference type="Proteomes" id="UP000054705"/>
    </source>
</evidence>
<reference evidence="4" key="1">
    <citation type="journal article" date="2015" name="MBio">
        <title>Genome-Resolved Metagenomic Analysis Reveals Roles for Candidate Phyla and Other Microbial Community Members in Biogeochemical Transformations in Oil Reservoirs.</title>
        <authorList>
            <person name="Hu P."/>
            <person name="Tom L."/>
            <person name="Singh A."/>
            <person name="Thomas B.C."/>
            <person name="Baker B.J."/>
            <person name="Piceno Y.M."/>
            <person name="Andersen G.L."/>
            <person name="Banfield J.F."/>
        </authorList>
    </citation>
    <scope>NUCLEOTIDE SEQUENCE [LARGE SCALE GENOMIC DNA]</scope>
</reference>
<dbReference type="InterPro" id="IPR050721">
    <property type="entry name" value="Trk_Ktr_HKT_K-transport"/>
</dbReference>
<dbReference type="Pfam" id="PF02254">
    <property type="entry name" value="TrkA_N"/>
    <property type="match status" value="1"/>
</dbReference>
<dbReference type="EMBL" id="LGGS01000005">
    <property type="protein sequence ID" value="KUK84086.1"/>
    <property type="molecule type" value="Genomic_DNA"/>
</dbReference>
<feature type="domain" description="RCK N-terminal" evidence="1">
    <location>
        <begin position="1"/>
        <end position="117"/>
    </location>
</feature>
<organism evidence="3 4">
    <name type="scientific">Pelotomaculum thermopropionicum</name>
    <dbReference type="NCBI Taxonomy" id="110500"/>
    <lineage>
        <taxon>Bacteria</taxon>
        <taxon>Bacillati</taxon>
        <taxon>Bacillota</taxon>
        <taxon>Clostridia</taxon>
        <taxon>Eubacteriales</taxon>
        <taxon>Desulfotomaculaceae</taxon>
        <taxon>Pelotomaculum</taxon>
    </lineage>
</organism>
<evidence type="ECO:0000259" key="2">
    <source>
        <dbReference type="PROSITE" id="PS51202"/>
    </source>
</evidence>
<dbReference type="PATRIC" id="fig|110500.4.peg.279"/>
<dbReference type="SUPFAM" id="SSF51735">
    <property type="entry name" value="NAD(P)-binding Rossmann-fold domains"/>
    <property type="match status" value="1"/>
</dbReference>
<dbReference type="SUPFAM" id="SSF116726">
    <property type="entry name" value="TrkA C-terminal domain-like"/>
    <property type="match status" value="1"/>
</dbReference>
<proteinExistence type="predicted"/>
<name>A0A117M4L5_9FIRM</name>
<dbReference type="PROSITE" id="PS51201">
    <property type="entry name" value="RCK_N"/>
    <property type="match status" value="1"/>
</dbReference>
<dbReference type="InterPro" id="IPR003148">
    <property type="entry name" value="RCK_N"/>
</dbReference>
<evidence type="ECO:0000259" key="1">
    <source>
        <dbReference type="PROSITE" id="PS51201"/>
    </source>
</evidence>
<evidence type="ECO:0000313" key="3">
    <source>
        <dbReference type="EMBL" id="KUK84086.1"/>
    </source>
</evidence>
<dbReference type="Proteomes" id="UP000054705">
    <property type="component" value="Unassembled WGS sequence"/>
</dbReference>
<protein>
    <submittedName>
        <fullName evidence="3">K+ transport system NAD-binding component</fullName>
    </submittedName>
</protein>
<dbReference type="PANTHER" id="PTHR43833">
    <property type="entry name" value="POTASSIUM CHANNEL PROTEIN 2-RELATED-RELATED"/>
    <property type="match status" value="1"/>
</dbReference>
<comment type="caution">
    <text evidence="3">The sequence shown here is derived from an EMBL/GenBank/DDBJ whole genome shotgun (WGS) entry which is preliminary data.</text>
</comment>
<gene>
    <name evidence="3" type="ORF">XD97_0041</name>
</gene>
<dbReference type="Pfam" id="PF02080">
    <property type="entry name" value="TrkA_C"/>
    <property type="match status" value="1"/>
</dbReference>
<dbReference type="InterPro" id="IPR006037">
    <property type="entry name" value="RCK_C"/>
</dbReference>
<feature type="domain" description="RCK C-terminal" evidence="2">
    <location>
        <begin position="134"/>
        <end position="215"/>
    </location>
</feature>
<dbReference type="GO" id="GO:0008324">
    <property type="term" value="F:monoatomic cation transmembrane transporter activity"/>
    <property type="evidence" value="ECO:0007669"/>
    <property type="project" value="InterPro"/>
</dbReference>
<dbReference type="InterPro" id="IPR036721">
    <property type="entry name" value="RCK_C_sf"/>
</dbReference>
<dbReference type="InterPro" id="IPR036291">
    <property type="entry name" value="NAD(P)-bd_dom_sf"/>
</dbReference>
<dbReference type="AlphaFoldDB" id="A0A117M4L5"/>
<dbReference type="Gene3D" id="3.30.70.1450">
    <property type="entry name" value="Regulator of K+ conductance, C-terminal domain"/>
    <property type="match status" value="1"/>
</dbReference>
<accession>A0A117M4L5</accession>
<dbReference type="PROSITE" id="PS51202">
    <property type="entry name" value="RCK_C"/>
    <property type="match status" value="1"/>
</dbReference>
<dbReference type="GO" id="GO:0006813">
    <property type="term" value="P:potassium ion transport"/>
    <property type="evidence" value="ECO:0007669"/>
    <property type="project" value="InterPro"/>
</dbReference>
<dbReference type="Gene3D" id="3.40.50.720">
    <property type="entry name" value="NAD(P)-binding Rossmann-like Domain"/>
    <property type="match status" value="1"/>
</dbReference>
<dbReference type="PANTHER" id="PTHR43833:SF7">
    <property type="entry name" value="KTR SYSTEM POTASSIUM UPTAKE PROTEIN C"/>
    <property type="match status" value="1"/>
</dbReference>